<dbReference type="NCBIfam" id="NF008653">
    <property type="entry name" value="PRK11650.1"/>
    <property type="match status" value="1"/>
</dbReference>
<dbReference type="SUPFAM" id="SSF50331">
    <property type="entry name" value="MOP-like"/>
    <property type="match status" value="1"/>
</dbReference>
<dbReference type="CDD" id="cd03301">
    <property type="entry name" value="ABC_MalK_N"/>
    <property type="match status" value="1"/>
</dbReference>
<dbReference type="Gene3D" id="3.40.50.300">
    <property type="entry name" value="P-loop containing nucleotide triphosphate hydrolases"/>
    <property type="match status" value="1"/>
</dbReference>
<evidence type="ECO:0000313" key="8">
    <source>
        <dbReference type="EMBL" id="UYP44263.1"/>
    </source>
</evidence>
<name>A0ABY6HL78_9ARCH</name>
<feature type="domain" description="ABC transporter" evidence="7">
    <location>
        <begin position="4"/>
        <end position="235"/>
    </location>
</feature>
<gene>
    <name evidence="8" type="ORF">NEF87_000548</name>
</gene>
<keyword evidence="4 8" id="KW-0067">ATP-binding</keyword>
<keyword evidence="5" id="KW-1278">Translocase</keyword>
<dbReference type="Gene3D" id="2.40.50.140">
    <property type="entry name" value="Nucleic acid-binding proteins"/>
    <property type="match status" value="1"/>
</dbReference>
<protein>
    <submittedName>
        <fullName evidence="8">Trehalose/maltose import ATP-binding protein MalK</fullName>
    </submittedName>
</protein>
<dbReference type="PANTHER" id="PTHR43875">
    <property type="entry name" value="MALTODEXTRIN IMPORT ATP-BINDING PROTEIN MSMX"/>
    <property type="match status" value="1"/>
</dbReference>
<keyword evidence="3" id="KW-0547">Nucleotide-binding</keyword>
<dbReference type="InterPro" id="IPR003593">
    <property type="entry name" value="AAA+_ATPase"/>
</dbReference>
<dbReference type="InterPro" id="IPR012340">
    <property type="entry name" value="NA-bd_OB-fold"/>
</dbReference>
<dbReference type="Proteomes" id="UP001208689">
    <property type="component" value="Chromosome"/>
</dbReference>
<dbReference type="Gene3D" id="2.40.50.100">
    <property type="match status" value="1"/>
</dbReference>
<dbReference type="SUPFAM" id="SSF52540">
    <property type="entry name" value="P-loop containing nucleoside triphosphate hydrolases"/>
    <property type="match status" value="1"/>
</dbReference>
<reference evidence="8" key="1">
    <citation type="submission" date="2022-09" db="EMBL/GenBank/DDBJ databases">
        <title>Actin cytoskeleton and complex cell architecture in an #Asgard archaeon.</title>
        <authorList>
            <person name="Ponce Toledo R.I."/>
            <person name="Schleper C."/>
            <person name="Rodrigues Oliveira T."/>
            <person name="Wollweber F."/>
            <person name="Xu J."/>
            <person name="Rittmann S."/>
            <person name="Klingl A."/>
            <person name="Pilhofer M."/>
        </authorList>
    </citation>
    <scope>NUCLEOTIDE SEQUENCE</scope>
    <source>
        <strain evidence="8">B-35</strain>
    </source>
</reference>
<dbReference type="InterPro" id="IPR047641">
    <property type="entry name" value="ABC_transpr_MalK/UgpC-like"/>
</dbReference>
<evidence type="ECO:0000313" key="9">
    <source>
        <dbReference type="Proteomes" id="UP001208689"/>
    </source>
</evidence>
<evidence type="ECO:0000256" key="5">
    <source>
        <dbReference type="ARBA" id="ARBA00022967"/>
    </source>
</evidence>
<evidence type="ECO:0000259" key="7">
    <source>
        <dbReference type="PROSITE" id="PS50893"/>
    </source>
</evidence>
<keyword evidence="2" id="KW-1003">Cell membrane</keyword>
<organism evidence="8 9">
    <name type="scientific">Candidatus Lokiarchaeum ossiferum</name>
    <dbReference type="NCBI Taxonomy" id="2951803"/>
    <lineage>
        <taxon>Archaea</taxon>
        <taxon>Promethearchaeati</taxon>
        <taxon>Promethearchaeota</taxon>
        <taxon>Promethearchaeia</taxon>
        <taxon>Promethearchaeales</taxon>
        <taxon>Promethearchaeaceae</taxon>
        <taxon>Candidatus Lokiarchaeum</taxon>
    </lineage>
</organism>
<dbReference type="EMBL" id="CP104013">
    <property type="protein sequence ID" value="UYP44263.1"/>
    <property type="molecule type" value="Genomic_DNA"/>
</dbReference>
<keyword evidence="9" id="KW-1185">Reference proteome</keyword>
<dbReference type="InterPro" id="IPR013611">
    <property type="entry name" value="Transp-assoc_OB_typ2"/>
</dbReference>
<dbReference type="InterPro" id="IPR027417">
    <property type="entry name" value="P-loop_NTPase"/>
</dbReference>
<dbReference type="PROSITE" id="PS00211">
    <property type="entry name" value="ABC_TRANSPORTER_1"/>
    <property type="match status" value="1"/>
</dbReference>
<sequence length="368" mass="41341">MVNIELKKVNKIFKPDVHVLKGIDLTIRDKEFMVLVGPSGCGKSTCLNIIAGLEYVTDGNIFFGDVDVSELPPKERNLAMVFQSYALYPHMNVRENMSFALKLAKVDKEIINRNVVKAAKILEIESLLDRKPKELSGGQRQRVALGRCIVRDPTVFLFDEPLSNLDAKLRTQMRGEIIKLQKQLQTTLIYVTHDQVEAMSMADRITILNGGYIQQVGTPSEVYNTPRNIFVAGFIGAPSMNFMRCELQGSNLVFGQNQYSINSSIVEKIKTANSTDLILGIRPEHIQITPDKRQDAFKVKIDVVEYLGANTIIEFEFKGKFASLAVANGFYSAKMGDHAYVSFPNEKIHVFDAKSELNLIHKNPIQQL</sequence>
<accession>A0ABY6HL78</accession>
<evidence type="ECO:0000256" key="3">
    <source>
        <dbReference type="ARBA" id="ARBA00022741"/>
    </source>
</evidence>
<evidence type="ECO:0000256" key="1">
    <source>
        <dbReference type="ARBA" id="ARBA00022448"/>
    </source>
</evidence>
<evidence type="ECO:0000256" key="4">
    <source>
        <dbReference type="ARBA" id="ARBA00022840"/>
    </source>
</evidence>
<dbReference type="InterPro" id="IPR008995">
    <property type="entry name" value="Mo/tungstate-bd_C_term_dom"/>
</dbReference>
<keyword evidence="1" id="KW-0813">Transport</keyword>
<evidence type="ECO:0000256" key="2">
    <source>
        <dbReference type="ARBA" id="ARBA00022475"/>
    </source>
</evidence>
<dbReference type="SMART" id="SM00382">
    <property type="entry name" value="AAA"/>
    <property type="match status" value="1"/>
</dbReference>
<dbReference type="InterPro" id="IPR015855">
    <property type="entry name" value="ABC_transpr_MalK-like"/>
</dbReference>
<evidence type="ECO:0000256" key="6">
    <source>
        <dbReference type="ARBA" id="ARBA00023136"/>
    </source>
</evidence>
<dbReference type="Pfam" id="PF00005">
    <property type="entry name" value="ABC_tran"/>
    <property type="match status" value="1"/>
</dbReference>
<dbReference type="PROSITE" id="PS50893">
    <property type="entry name" value="ABC_TRANSPORTER_2"/>
    <property type="match status" value="1"/>
</dbReference>
<dbReference type="Pfam" id="PF08402">
    <property type="entry name" value="TOBE_2"/>
    <property type="match status" value="1"/>
</dbReference>
<dbReference type="GO" id="GO:0005524">
    <property type="term" value="F:ATP binding"/>
    <property type="evidence" value="ECO:0007669"/>
    <property type="project" value="UniProtKB-KW"/>
</dbReference>
<proteinExistence type="predicted"/>
<dbReference type="InterPro" id="IPR003439">
    <property type="entry name" value="ABC_transporter-like_ATP-bd"/>
</dbReference>
<dbReference type="PANTHER" id="PTHR43875:SF15">
    <property type="entry name" value="TREHALOSE IMPORT ATP-BINDING PROTEIN SUGC"/>
    <property type="match status" value="1"/>
</dbReference>
<keyword evidence="6" id="KW-0472">Membrane</keyword>
<dbReference type="InterPro" id="IPR017871">
    <property type="entry name" value="ABC_transporter-like_CS"/>
</dbReference>